<name>A0A8J8P8U8_HALGN</name>
<evidence type="ECO:0000313" key="1">
    <source>
        <dbReference type="EMBL" id="TNV88059.1"/>
    </source>
</evidence>
<sequence length="701" mass="80424">MRNQGIIINFDGNFNQSYLSIENNTFNDIYQAYQVFDIIDYSFDFNQNIFGRTDPYLQINHLISVINMTATLVIINNNFFRNLSITGPLINLAEQPGYFTTPFIIANNQFSTIQGLVNSNILQITRSILDDESDPQVRPPNVDMQPQYQYRQMDVEVLGGSIVVMGNTFSQICGAENIDASIMLIGVRHDIYDDYANQRGHFPVMEKAYFKSKFFNTYYQEDQEEFFKDGSITHPQIGEIHLVRMGVNISGNIYENICMGPEVYDQIKDSSLPRQLRARGSLASFIFISQVHMYNETFIDIGPFSYNYSVNLQKQIKNINSIQPRYPWKGAEVGEMSTVPSYLKSSLSTSLLVVQYGQQIIMGGCHFDNIWLIDRLYALSRSQAQGLILYVEIFDGEVILGSPDKSMVLQNLYGFLNDRNIEKMREEFYLNNSIDEQGRYVQHGVGSILFNLHNSSNSYIKIQMQNVEIKDSYFCANKATNYAHDSRTSAILSTYLADEGYSNIPEDVTITDISITDVNFEGISNYFEILGQFVIFQNISIKGIGLKDFPASSNQTLEYIGSDRVQRDAKFSTSFFKIFLYISETRRQGWIEIYDFTLININPSSGAFPVFSFDKTYNRLPEDQSVILMSYIEFKDSLLMDATVDEDLLPKGSLFRIETAGLVNLIVFIQSLSMTKVFSKCNFLFNLHIYRWPFRKFGDNQ</sequence>
<dbReference type="OrthoDB" id="327389at2759"/>
<dbReference type="Proteomes" id="UP000785679">
    <property type="component" value="Unassembled WGS sequence"/>
</dbReference>
<dbReference type="EMBL" id="RRYP01000082">
    <property type="protein sequence ID" value="TNV88059.1"/>
    <property type="molecule type" value="Genomic_DNA"/>
</dbReference>
<proteinExistence type="predicted"/>
<accession>A0A8J8P8U8</accession>
<reference evidence="1" key="1">
    <citation type="submission" date="2019-06" db="EMBL/GenBank/DDBJ databases">
        <authorList>
            <person name="Zheng W."/>
        </authorList>
    </citation>
    <scope>NUCLEOTIDE SEQUENCE</scope>
    <source>
        <strain evidence="1">QDHG01</strain>
    </source>
</reference>
<comment type="caution">
    <text evidence="1">The sequence shown here is derived from an EMBL/GenBank/DDBJ whole genome shotgun (WGS) entry which is preliminary data.</text>
</comment>
<gene>
    <name evidence="1" type="ORF">FGO68_gene6923</name>
</gene>
<dbReference type="AlphaFoldDB" id="A0A8J8P8U8"/>
<organism evidence="1 2">
    <name type="scientific">Halteria grandinella</name>
    <dbReference type="NCBI Taxonomy" id="5974"/>
    <lineage>
        <taxon>Eukaryota</taxon>
        <taxon>Sar</taxon>
        <taxon>Alveolata</taxon>
        <taxon>Ciliophora</taxon>
        <taxon>Intramacronucleata</taxon>
        <taxon>Spirotrichea</taxon>
        <taxon>Stichotrichia</taxon>
        <taxon>Sporadotrichida</taxon>
        <taxon>Halteriidae</taxon>
        <taxon>Halteria</taxon>
    </lineage>
</organism>
<protein>
    <submittedName>
        <fullName evidence="1">Uncharacterized protein</fullName>
    </submittedName>
</protein>
<evidence type="ECO:0000313" key="2">
    <source>
        <dbReference type="Proteomes" id="UP000785679"/>
    </source>
</evidence>
<keyword evidence="2" id="KW-1185">Reference proteome</keyword>